<evidence type="ECO:0000256" key="1">
    <source>
        <dbReference type="SAM" id="MobiDB-lite"/>
    </source>
</evidence>
<proteinExistence type="predicted"/>
<feature type="compositionally biased region" description="Polar residues" evidence="1">
    <location>
        <begin position="234"/>
        <end position="245"/>
    </location>
</feature>
<accession>A0A2N9IAA1</accession>
<sequence length="245" mass="27947">MTLLFELIQGLQEAQWELAESIRQIKESNKKEENNDRNHDERESNNKNGTLFVTMSNVADLFKQERERTPKEPKMFARKPPYLPHGAYKGEEEPTISSYCVNDNKQKKPTEEVFEEPPSLPLRCDEFAIDQEESATMKYEKSTGVDPKITAKEDLENTMLFFTCQYDEILGMDLGLVSYSLNVKPDTIPVIQPIRTFHTEVEAQISKKITVCILLSAAPFPSSQDSTDDPVPPNQESTALTNPLW</sequence>
<organism evidence="2">
    <name type="scientific">Fagus sylvatica</name>
    <name type="common">Beechnut</name>
    <dbReference type="NCBI Taxonomy" id="28930"/>
    <lineage>
        <taxon>Eukaryota</taxon>
        <taxon>Viridiplantae</taxon>
        <taxon>Streptophyta</taxon>
        <taxon>Embryophyta</taxon>
        <taxon>Tracheophyta</taxon>
        <taxon>Spermatophyta</taxon>
        <taxon>Magnoliopsida</taxon>
        <taxon>eudicotyledons</taxon>
        <taxon>Gunneridae</taxon>
        <taxon>Pentapetalae</taxon>
        <taxon>rosids</taxon>
        <taxon>fabids</taxon>
        <taxon>Fagales</taxon>
        <taxon>Fagaceae</taxon>
        <taxon>Fagus</taxon>
    </lineage>
</organism>
<dbReference type="AlphaFoldDB" id="A0A2N9IAA1"/>
<evidence type="ECO:0000313" key="2">
    <source>
        <dbReference type="EMBL" id="SPD21602.1"/>
    </source>
</evidence>
<feature type="compositionally biased region" description="Basic and acidic residues" evidence="1">
    <location>
        <begin position="27"/>
        <end position="45"/>
    </location>
</feature>
<dbReference type="EMBL" id="OIVN01005246">
    <property type="protein sequence ID" value="SPD21602.1"/>
    <property type="molecule type" value="Genomic_DNA"/>
</dbReference>
<gene>
    <name evidence="2" type="ORF">FSB_LOCUS49484</name>
</gene>
<name>A0A2N9IAA1_FAGSY</name>
<feature type="region of interest" description="Disordered" evidence="1">
    <location>
        <begin position="221"/>
        <end position="245"/>
    </location>
</feature>
<feature type="region of interest" description="Disordered" evidence="1">
    <location>
        <begin position="27"/>
        <end position="50"/>
    </location>
</feature>
<protein>
    <submittedName>
        <fullName evidence="2">Uncharacterized protein</fullName>
    </submittedName>
</protein>
<reference evidence="2" key="1">
    <citation type="submission" date="2018-02" db="EMBL/GenBank/DDBJ databases">
        <authorList>
            <person name="Cohen D.B."/>
            <person name="Kent A.D."/>
        </authorList>
    </citation>
    <scope>NUCLEOTIDE SEQUENCE</scope>
</reference>